<feature type="region of interest" description="Disordered" evidence="1">
    <location>
        <begin position="736"/>
        <end position="761"/>
    </location>
</feature>
<feature type="region of interest" description="Disordered" evidence="1">
    <location>
        <begin position="120"/>
        <end position="144"/>
    </location>
</feature>
<evidence type="ECO:0000313" key="3">
    <source>
        <dbReference type="Proteomes" id="UP001156389"/>
    </source>
</evidence>
<evidence type="ECO:0000256" key="1">
    <source>
        <dbReference type="SAM" id="MobiDB-lite"/>
    </source>
</evidence>
<dbReference type="EMBL" id="JAJAGO010000006">
    <property type="protein sequence ID" value="MCT2590921.1"/>
    <property type="molecule type" value="Genomic_DNA"/>
</dbReference>
<feature type="compositionally biased region" description="Polar residues" evidence="1">
    <location>
        <begin position="125"/>
        <end position="144"/>
    </location>
</feature>
<proteinExistence type="predicted"/>
<feature type="region of interest" description="Disordered" evidence="1">
    <location>
        <begin position="253"/>
        <end position="289"/>
    </location>
</feature>
<evidence type="ECO:0000313" key="2">
    <source>
        <dbReference type="EMBL" id="MCT2590921.1"/>
    </source>
</evidence>
<sequence>MADPDPATIKDQKPGDTVHRLEFPTMSLVTEGNEFAARLKRSDIKDKDYISDDNRVQFVLAIRIPREGKPDKHAETGATVEYTGGTSGIIPWADPLTTPEDVDKILPKHELRPVFREVEPKEPLPSQTRPTTAKPTTLQGYTPPCQTKTLLKHEDVWAYIGETYPVGEGTGGMSFTNEAEVTYEAAASLGGWSAEKTVTVKNETSATWEPRGWARKYLVGIRYKQYQCVYQGKDQVDVWSLWEPVAHTSETDDKKIERPDWIGSNTENCGPVTTEEWNRSNESGGSEGIAWEGKLPLDAKKTLEIGIDLGVKREWSTASTVTYNMTRGVNQLCGVDEKPGFASKIGQHSVVKHKVCSNFEWPVAKQVEAKAPPESKFLNYAENTPNGWTGGDSTYSVRLPDGRLLWMFSDTFLGPLNADGTRPTNAPLVNSSFVAQNDSSLKTITGGTTDNPRAIMPNEDPHRWYWLGDGMVGDVQLLGEERPTKRLQVIYHQWHRYDPTDAWGFKLEKMVIATFDLGNLKNPIDVREIPSDIDPSLGTPSIQWGSAILPASQSGDGYTYIYGIDDAPTHKKMRVARVKGTDLTKTYKWVFLNKEKNAWMGEEAQGSNIITGVANEFSVTKWHGSFVLVSQDTTEAFSRKVRLWAACDPYTGFGHIPGKEIIYETPETGLWGSYGDGLIYAYNAHVHDTLGSGDRWTLSYNVNSLDTTVGKDGAHYRDPSIYKPRFVSFTLVPTGSSLTTSDPEDPAPDSDPPPVADRDYPCAQVCMGVPSRSGS</sequence>
<accession>A0ABT2JT30</accession>
<gene>
    <name evidence="2" type="ORF">LHJ74_13545</name>
</gene>
<dbReference type="RefSeq" id="WP_260218254.1">
    <property type="nucleotide sequence ID" value="NZ_JAJAGO010000006.1"/>
</dbReference>
<protein>
    <recommendedName>
        <fullName evidence="4">DUF4185 domain-containing protein</fullName>
    </recommendedName>
</protein>
<comment type="caution">
    <text evidence="2">The sequence shown here is derived from an EMBL/GenBank/DDBJ whole genome shotgun (WGS) entry which is preliminary data.</text>
</comment>
<reference evidence="2 3" key="1">
    <citation type="submission" date="2021-10" db="EMBL/GenBank/DDBJ databases">
        <title>Streptomyces gossypii sp. nov., isolated from soil collected from cotton field.</title>
        <authorList>
            <person name="Ge X."/>
            <person name="Chen X."/>
            <person name="Liu W."/>
        </authorList>
    </citation>
    <scope>NUCLEOTIDE SEQUENCE [LARGE SCALE GENOMIC DNA]</scope>
    <source>
        <strain evidence="2 3">N2-109</strain>
    </source>
</reference>
<name>A0ABT2JT30_9ACTN</name>
<organism evidence="2 3">
    <name type="scientific">Streptomyces gossypii</name>
    <dbReference type="NCBI Taxonomy" id="2883101"/>
    <lineage>
        <taxon>Bacteria</taxon>
        <taxon>Bacillati</taxon>
        <taxon>Actinomycetota</taxon>
        <taxon>Actinomycetes</taxon>
        <taxon>Kitasatosporales</taxon>
        <taxon>Streptomycetaceae</taxon>
        <taxon>Streptomyces</taxon>
    </lineage>
</organism>
<evidence type="ECO:0008006" key="4">
    <source>
        <dbReference type="Google" id="ProtNLM"/>
    </source>
</evidence>
<keyword evidence="3" id="KW-1185">Reference proteome</keyword>
<dbReference type="Proteomes" id="UP001156389">
    <property type="component" value="Unassembled WGS sequence"/>
</dbReference>